<dbReference type="InterPro" id="IPR052125">
    <property type="entry name" value="KLHDC10"/>
</dbReference>
<dbReference type="Gene3D" id="2.120.10.80">
    <property type="entry name" value="Kelch-type beta propeller"/>
    <property type="match status" value="2"/>
</dbReference>
<dbReference type="AlphaFoldDB" id="F1L2Y9"/>
<keyword evidence="1" id="KW-0880">Kelch repeat</keyword>
<accession>F1L2Y9</accession>
<dbReference type="PANTHER" id="PTHR46428:SF1">
    <property type="entry name" value="KELCH DOMAIN-CONTAINING PROTEIN 10"/>
    <property type="match status" value="1"/>
</dbReference>
<dbReference type="Pfam" id="PF24681">
    <property type="entry name" value="Kelch_KLHDC2_KLHL20_DRC7"/>
    <property type="match status" value="1"/>
</dbReference>
<dbReference type="InterPro" id="IPR015915">
    <property type="entry name" value="Kelch-typ_b-propeller"/>
</dbReference>
<dbReference type="GO" id="GO:0032874">
    <property type="term" value="P:positive regulation of stress-activated MAPK cascade"/>
    <property type="evidence" value="ECO:0007669"/>
    <property type="project" value="TreeGrafter"/>
</dbReference>
<dbReference type="SUPFAM" id="SSF50965">
    <property type="entry name" value="Galactose oxidase, central domain"/>
    <property type="match status" value="1"/>
</dbReference>
<organism evidence="5">
    <name type="scientific">Ascaris suum</name>
    <name type="common">Pig roundworm</name>
    <name type="synonym">Ascaris lumbricoides</name>
    <dbReference type="NCBI Taxonomy" id="6253"/>
    <lineage>
        <taxon>Eukaryota</taxon>
        <taxon>Metazoa</taxon>
        <taxon>Ecdysozoa</taxon>
        <taxon>Nematoda</taxon>
        <taxon>Chromadorea</taxon>
        <taxon>Rhabditida</taxon>
        <taxon>Spirurina</taxon>
        <taxon>Ascaridomorpha</taxon>
        <taxon>Ascaridoidea</taxon>
        <taxon>Ascarididae</taxon>
        <taxon>Ascaris</taxon>
    </lineage>
</organism>
<dbReference type="PANTHER" id="PTHR46428">
    <property type="entry name" value="KELCH DOMAIN-CONTAINING PROTEIN 10"/>
    <property type="match status" value="1"/>
</dbReference>
<keyword evidence="2" id="KW-0677">Repeat</keyword>
<dbReference type="InterPro" id="IPR006652">
    <property type="entry name" value="Kelch_1"/>
</dbReference>
<evidence type="ECO:0000256" key="2">
    <source>
        <dbReference type="ARBA" id="ARBA00022737"/>
    </source>
</evidence>
<proteinExistence type="evidence at transcript level"/>
<evidence type="ECO:0000256" key="3">
    <source>
        <dbReference type="ARBA" id="ARBA00038487"/>
    </source>
</evidence>
<reference evidence="5" key="1">
    <citation type="journal article" date="2011" name="Genome Res.">
        <title>Deep small RNA sequencing from the nematode Ascaris reveals conservation, functional diversification, and novel developmental profiles.</title>
        <authorList>
            <person name="Wang J."/>
            <person name="Czech B."/>
            <person name="Crunk A."/>
            <person name="Wallace A."/>
            <person name="Mitreva M."/>
            <person name="Hannon G.J."/>
            <person name="Davis R.E."/>
        </authorList>
    </citation>
    <scope>NUCLEOTIDE SEQUENCE</scope>
</reference>
<comment type="similarity">
    <text evidence="3">Belongs to the KLHDC10 family.</text>
</comment>
<evidence type="ECO:0000256" key="4">
    <source>
        <dbReference type="ARBA" id="ARBA00041041"/>
    </source>
</evidence>
<dbReference type="EMBL" id="JI170352">
    <property type="protein sequence ID" value="ADY44493.1"/>
    <property type="molecule type" value="mRNA"/>
</dbReference>
<evidence type="ECO:0000313" key="5">
    <source>
        <dbReference type="EMBL" id="ADY44493.1"/>
    </source>
</evidence>
<protein>
    <recommendedName>
        <fullName evidence="4">Kelch domain-containing protein 10</fullName>
    </recommendedName>
</protein>
<evidence type="ECO:0000256" key="1">
    <source>
        <dbReference type="ARBA" id="ARBA00022441"/>
    </source>
</evidence>
<dbReference type="InterPro" id="IPR011043">
    <property type="entry name" value="Gal_Oxase/kelch_b-propeller"/>
</dbReference>
<name>F1L2Y9_ASCSU</name>
<sequence>MKQFRILEPKLSKSHRARNEDIDPPIERSGHRMLCDEDYVYVVGGYCPYYSEQLIQEIWRFNILTEEWELMDAEGDHFPPEMASFSLCAEGSDAWKRAFLFGGTMVPFGDESSNRVTMLKKLPDAKFTWQPLALVGEEPIQQYGSAILMHNGVLYQIGGTTGHIYNMEVRSLTPVWTETNKPCASNFPEPHLWKWTLLNKAENEWGRYRHEVELVGHEIIIIGGGNPHWASTLDTLLVFDICSNEFKKRPTIPDENYGYPPPRMCHACVKYDNKIYIIGGCSEKKQVIGRRRALQEIPEVYDDIWELDTTTWKWNKLGAKLHNKTCFHAAVVTKGGCVYVFGGVVDGAFTKRCSVMQRLWLRVPSLEYLTMRTVLSIYPELLHNRPLDSPEFTLSTPATLIRSIFALQQKREENIEDMSSNNYINLASYVMRLVLG</sequence>
<dbReference type="Pfam" id="PF01344">
    <property type="entry name" value="Kelch_1"/>
    <property type="match status" value="1"/>
</dbReference>